<dbReference type="RefSeq" id="WP_094243720.1">
    <property type="nucleotide sequence ID" value="NZ_BDEB01000092.1"/>
</dbReference>
<evidence type="ECO:0000256" key="3">
    <source>
        <dbReference type="SAM" id="MobiDB-lite"/>
    </source>
</evidence>
<feature type="region of interest" description="Disordered" evidence="3">
    <location>
        <begin position="151"/>
        <end position="179"/>
    </location>
</feature>
<comment type="similarity">
    <text evidence="1">Belongs to the asp23 family.</text>
</comment>
<organism evidence="4 5">
    <name type="scientific">Tetragenococcus halophilus subsp. halophilus</name>
    <dbReference type="NCBI Taxonomy" id="1513897"/>
    <lineage>
        <taxon>Bacteria</taxon>
        <taxon>Bacillati</taxon>
        <taxon>Bacillota</taxon>
        <taxon>Bacilli</taxon>
        <taxon>Lactobacillales</taxon>
        <taxon>Enterococcaceae</taxon>
        <taxon>Tetragenococcus</taxon>
    </lineage>
</organism>
<feature type="region of interest" description="Disordered" evidence="3">
    <location>
        <begin position="1"/>
        <end position="22"/>
    </location>
</feature>
<keyword evidence="5" id="KW-1185">Reference proteome</keyword>
<dbReference type="Proteomes" id="UP000236214">
    <property type="component" value="Unassembled WGS sequence"/>
</dbReference>
<accession>A0A2H6CWR5</accession>
<sequence length="179" mass="19934">MTTEQTSKGNNSFQAMEDRSQASGELTFNDKVIQKIIGIAMEQIDGLLNVQGGFFSSVADRISNTENVTAGIDTEVGKKQVAVDMQIICEYGRDISAIYEQIKQVITTEVKKMTRLDVIEINVNVADIQTQEEYEQNKETLEDKANEIADYTSEKTEQAAGKINEGLEKSETKNKPEVE</sequence>
<reference evidence="4 5" key="1">
    <citation type="submission" date="2016-05" db="EMBL/GenBank/DDBJ databases">
        <title>Whole genome sequencing of Tetragenococcus halophilus subsp. halophilus NISL 7118.</title>
        <authorList>
            <person name="Shiwa Y."/>
            <person name="Nishimura I."/>
            <person name="Yoshikawa H."/>
            <person name="Koyama Y."/>
            <person name="Oguma T."/>
        </authorList>
    </citation>
    <scope>NUCLEOTIDE SEQUENCE [LARGE SCALE GENOMIC DNA]</scope>
    <source>
        <strain evidence="4 5">NISL 7118</strain>
    </source>
</reference>
<dbReference type="GeneID" id="64053646"/>
<name>A0A2H6CWR5_TETHA</name>
<evidence type="ECO:0000313" key="4">
    <source>
        <dbReference type="EMBL" id="GBD69415.1"/>
    </source>
</evidence>
<feature type="compositionally biased region" description="Basic and acidic residues" evidence="3">
    <location>
        <begin position="165"/>
        <end position="179"/>
    </location>
</feature>
<dbReference type="Pfam" id="PF03780">
    <property type="entry name" value="Asp23"/>
    <property type="match status" value="1"/>
</dbReference>
<dbReference type="PANTHER" id="PTHR34297:SF3">
    <property type="entry name" value="ALKALINE SHOCK PROTEIN 23"/>
    <property type="match status" value="1"/>
</dbReference>
<comment type="caution">
    <text evidence="4">The sequence shown here is derived from an EMBL/GenBank/DDBJ whole genome shotgun (WGS) entry which is preliminary data.</text>
</comment>
<protein>
    <recommendedName>
        <fullName evidence="2">Stress response regulator gls24 homolog</fullName>
    </recommendedName>
</protein>
<feature type="compositionally biased region" description="Polar residues" evidence="3">
    <location>
        <begin position="1"/>
        <end position="14"/>
    </location>
</feature>
<evidence type="ECO:0000256" key="1">
    <source>
        <dbReference type="ARBA" id="ARBA00005721"/>
    </source>
</evidence>
<dbReference type="EMBL" id="BDEC01000207">
    <property type="protein sequence ID" value="GBD69415.1"/>
    <property type="molecule type" value="Genomic_DNA"/>
</dbReference>
<dbReference type="InterPro" id="IPR005531">
    <property type="entry name" value="Asp23"/>
</dbReference>
<dbReference type="AlphaFoldDB" id="A0A2H6CWR5"/>
<evidence type="ECO:0000313" key="5">
    <source>
        <dbReference type="Proteomes" id="UP000236214"/>
    </source>
</evidence>
<dbReference type="PANTHER" id="PTHR34297">
    <property type="entry name" value="HYPOTHETICAL CYTOSOLIC PROTEIN-RELATED"/>
    <property type="match status" value="1"/>
</dbReference>
<evidence type="ECO:0000256" key="2">
    <source>
        <dbReference type="ARBA" id="ARBA00039575"/>
    </source>
</evidence>
<gene>
    <name evidence="4" type="ORF">TEHN7118_2221</name>
</gene>
<proteinExistence type="inferred from homology"/>